<dbReference type="OrthoDB" id="2492023at2"/>
<dbReference type="EMBL" id="VNJI01000003">
    <property type="protein sequence ID" value="TVY11380.1"/>
    <property type="molecule type" value="Genomic_DNA"/>
</dbReference>
<dbReference type="SUPFAM" id="SSF53850">
    <property type="entry name" value="Periplasmic binding protein-like II"/>
    <property type="match status" value="1"/>
</dbReference>
<evidence type="ECO:0000313" key="1">
    <source>
        <dbReference type="EMBL" id="TVY11380.1"/>
    </source>
</evidence>
<gene>
    <name evidence="1" type="ORF">FPZ49_03905</name>
</gene>
<protein>
    <submittedName>
        <fullName evidence="1">Extracellular solute-binding protein</fullName>
    </submittedName>
</protein>
<dbReference type="Proteomes" id="UP000317036">
    <property type="component" value="Unassembled WGS sequence"/>
</dbReference>
<dbReference type="InterPro" id="IPR050490">
    <property type="entry name" value="Bact_solute-bd_prot1"/>
</dbReference>
<dbReference type="AlphaFoldDB" id="A0A559KGW7"/>
<keyword evidence="2" id="KW-1185">Reference proteome</keyword>
<dbReference type="PANTHER" id="PTHR43649">
    <property type="entry name" value="ARABINOSE-BINDING PROTEIN-RELATED"/>
    <property type="match status" value="1"/>
</dbReference>
<reference evidence="1 2" key="1">
    <citation type="submission" date="2019-07" db="EMBL/GenBank/DDBJ databases">
        <authorList>
            <person name="Kim J."/>
        </authorList>
    </citation>
    <scope>NUCLEOTIDE SEQUENCE [LARGE SCALE GENOMIC DNA]</scope>
    <source>
        <strain evidence="1 2">JC52</strain>
    </source>
</reference>
<accession>A0A559KGW7</accession>
<dbReference type="Gene3D" id="3.40.190.10">
    <property type="entry name" value="Periplasmic binding protein-like II"/>
    <property type="match status" value="2"/>
</dbReference>
<dbReference type="InterPro" id="IPR006059">
    <property type="entry name" value="SBP"/>
</dbReference>
<organism evidence="1 2">
    <name type="scientific">Paenibacillus cremeus</name>
    <dbReference type="NCBI Taxonomy" id="2163881"/>
    <lineage>
        <taxon>Bacteria</taxon>
        <taxon>Bacillati</taxon>
        <taxon>Bacillota</taxon>
        <taxon>Bacilli</taxon>
        <taxon>Bacillales</taxon>
        <taxon>Paenibacillaceae</taxon>
        <taxon>Paenibacillus</taxon>
    </lineage>
</organism>
<comment type="caution">
    <text evidence="1">The sequence shown here is derived from an EMBL/GenBank/DDBJ whole genome shotgun (WGS) entry which is preliminary data.</text>
</comment>
<sequence>MDDISSISRIYRNKLVLISNLQKERVSLKVKANRSICVSLVALTIMSTLAACQSNTTSGTPSGAASGTTGAAKEHRTLTVEVFDRGKPGQPDLNNNFWTKYVNDNFGKQFNATVNYVSVPRAQEVDKLNVLMAAGQAPDISYTYTQGVVYNYVQQGGLAELDPVLKQYGTTLTKYLGDDVLKYGKFNGKQFAVPGKRTVLAGNNTFIRKDWLDKLGLPVPTTPEQFYNTMVAFKEKNPGNVSGVIPYGYSLQPSGPGMGYIPEAFKPSNLTEEQFATLQPQAIWSTNWSMPGFDKAVQYMNKMYNAGLISPNFATDKDGKLLDADISNGKVGAFQTNWDGPYRTAPGTYANLAKNVPGAQLIPIDPWQNDAGKHPKNVYSPNGMYIIIPKTSKNVDLAIQYLNWMADPKVTLFLQNGQEGVDYNMVNGVPKQTGTTNTGEKMMTVANNLDYDILSNGIELGDQQKNTAAISAGYPGYEKDAENALKVGMVDNYTTYFYSTPNAADAKSNTELKNLSAQMLAKLIVAKPAELDGLYKSLVQQYMTQGGQAVQDEYVKNYKAQKGSK</sequence>
<proteinExistence type="predicted"/>
<name>A0A559KGW7_9BACL</name>
<dbReference type="Pfam" id="PF01547">
    <property type="entry name" value="SBP_bac_1"/>
    <property type="match status" value="1"/>
</dbReference>
<dbReference type="PANTHER" id="PTHR43649:SF12">
    <property type="entry name" value="DIACETYLCHITOBIOSE BINDING PROTEIN DASA"/>
    <property type="match status" value="1"/>
</dbReference>
<evidence type="ECO:0000313" key="2">
    <source>
        <dbReference type="Proteomes" id="UP000317036"/>
    </source>
</evidence>